<reference evidence="1" key="1">
    <citation type="journal article" date="2014" name="Int. J. Syst. Evol. Microbiol.">
        <title>Complete genome sequence of Corynebacterium casei LMG S-19264T (=DSM 44701T), isolated from a smear-ripened cheese.</title>
        <authorList>
            <consortium name="US DOE Joint Genome Institute (JGI-PGF)"/>
            <person name="Walter F."/>
            <person name="Albersmeier A."/>
            <person name="Kalinowski J."/>
            <person name="Ruckert C."/>
        </authorList>
    </citation>
    <scope>NUCLEOTIDE SEQUENCE</scope>
    <source>
        <strain evidence="1">CGMCC 1.12754</strain>
    </source>
</reference>
<organism evidence="1 2">
    <name type="scientific">Virgibacillus oceani</name>
    <dbReference type="NCBI Taxonomy" id="1479511"/>
    <lineage>
        <taxon>Bacteria</taxon>
        <taxon>Bacillati</taxon>
        <taxon>Bacillota</taxon>
        <taxon>Bacilli</taxon>
        <taxon>Bacillales</taxon>
        <taxon>Bacillaceae</taxon>
        <taxon>Virgibacillus</taxon>
    </lineage>
</organism>
<accession>A0A917H1U6</accession>
<protein>
    <submittedName>
        <fullName evidence="1">Uncharacterized protein</fullName>
    </submittedName>
</protein>
<reference evidence="1" key="2">
    <citation type="submission" date="2020-09" db="EMBL/GenBank/DDBJ databases">
        <authorList>
            <person name="Sun Q."/>
            <person name="Zhou Y."/>
        </authorList>
    </citation>
    <scope>NUCLEOTIDE SEQUENCE</scope>
    <source>
        <strain evidence="1">CGMCC 1.12754</strain>
    </source>
</reference>
<gene>
    <name evidence="1" type="ORF">GCM10011398_05640</name>
</gene>
<dbReference type="RefSeq" id="WP_188453812.1">
    <property type="nucleotide sequence ID" value="NZ_BMFR01000001.1"/>
</dbReference>
<evidence type="ECO:0000313" key="2">
    <source>
        <dbReference type="Proteomes" id="UP000622860"/>
    </source>
</evidence>
<evidence type="ECO:0000313" key="1">
    <source>
        <dbReference type="EMBL" id="GGG64877.1"/>
    </source>
</evidence>
<name>A0A917H1U6_9BACI</name>
<sequence length="135" mass="16118">MFINPGHALHFQLPFGDGDLPKYPRPYLVVNVKPEYLYLLNVSSIKKKIWKLEKPSNKQIDNHYHYPPFPYPSFVKMDFVYRIPNKEYLKQYLMDNGSCLHKFALDEIVHALLEFQEKQLHIISEQQLFQLNTVH</sequence>
<dbReference type="AlphaFoldDB" id="A0A917H1U6"/>
<proteinExistence type="predicted"/>
<dbReference type="EMBL" id="BMFR01000001">
    <property type="protein sequence ID" value="GGG64877.1"/>
    <property type="molecule type" value="Genomic_DNA"/>
</dbReference>
<dbReference type="Proteomes" id="UP000622860">
    <property type="component" value="Unassembled WGS sequence"/>
</dbReference>
<keyword evidence="2" id="KW-1185">Reference proteome</keyword>
<comment type="caution">
    <text evidence="1">The sequence shown here is derived from an EMBL/GenBank/DDBJ whole genome shotgun (WGS) entry which is preliminary data.</text>
</comment>